<evidence type="ECO:0000256" key="1">
    <source>
        <dbReference type="SAM" id="MobiDB-lite"/>
    </source>
</evidence>
<dbReference type="Proteomes" id="UP000747399">
    <property type="component" value="Unassembled WGS sequence"/>
</dbReference>
<feature type="region of interest" description="Disordered" evidence="1">
    <location>
        <begin position="115"/>
        <end position="191"/>
    </location>
</feature>
<feature type="compositionally biased region" description="Polar residues" evidence="1">
    <location>
        <begin position="180"/>
        <end position="191"/>
    </location>
</feature>
<feature type="region of interest" description="Disordered" evidence="1">
    <location>
        <begin position="78"/>
        <end position="102"/>
    </location>
</feature>
<comment type="caution">
    <text evidence="2">The sequence shown here is derived from an EMBL/GenBank/DDBJ whole genome shotgun (WGS) entry which is preliminary data.</text>
</comment>
<evidence type="ECO:0000313" key="2">
    <source>
        <dbReference type="EMBL" id="GIL56482.1"/>
    </source>
</evidence>
<dbReference type="PROSITE" id="PS51257">
    <property type="entry name" value="PROKAR_LIPOPROTEIN"/>
    <property type="match status" value="1"/>
</dbReference>
<proteinExistence type="predicted"/>
<organism evidence="2 3">
    <name type="scientific">Volvox africanus</name>
    <dbReference type="NCBI Taxonomy" id="51714"/>
    <lineage>
        <taxon>Eukaryota</taxon>
        <taxon>Viridiplantae</taxon>
        <taxon>Chlorophyta</taxon>
        <taxon>core chlorophytes</taxon>
        <taxon>Chlorophyceae</taxon>
        <taxon>CS clade</taxon>
        <taxon>Chlamydomonadales</taxon>
        <taxon>Volvocaceae</taxon>
        <taxon>Volvox</taxon>
    </lineage>
</organism>
<dbReference type="AlphaFoldDB" id="A0A8J4B8W7"/>
<keyword evidence="3" id="KW-1185">Reference proteome</keyword>
<name>A0A8J4B8W7_9CHLO</name>
<evidence type="ECO:0000313" key="3">
    <source>
        <dbReference type="Proteomes" id="UP000747399"/>
    </source>
</evidence>
<reference evidence="2" key="1">
    <citation type="journal article" date="2021" name="Proc. Natl. Acad. Sci. U.S.A.">
        <title>Three genomes in the algal genus Volvox reveal the fate of a haploid sex-determining region after a transition to homothallism.</title>
        <authorList>
            <person name="Yamamoto K."/>
            <person name="Hamaji T."/>
            <person name="Kawai-Toyooka H."/>
            <person name="Matsuzaki R."/>
            <person name="Takahashi F."/>
            <person name="Nishimura Y."/>
            <person name="Kawachi M."/>
            <person name="Noguchi H."/>
            <person name="Minakuchi Y."/>
            <person name="Umen J.G."/>
            <person name="Toyoda A."/>
            <person name="Nozaki H."/>
        </authorList>
    </citation>
    <scope>NUCLEOTIDE SEQUENCE</scope>
    <source>
        <strain evidence="2">NIES-3780</strain>
    </source>
</reference>
<feature type="non-terminal residue" evidence="2">
    <location>
        <position position="191"/>
    </location>
</feature>
<feature type="compositionally biased region" description="Low complexity" evidence="1">
    <location>
        <begin position="160"/>
        <end position="170"/>
    </location>
</feature>
<accession>A0A8J4B8W7</accession>
<protein>
    <submittedName>
        <fullName evidence="2">Uncharacterized protein</fullName>
    </submittedName>
</protein>
<sequence>MLVLARKTAYRSHNGHPISLSCTSAYGDVSPRVVCACHSPCSAVSFTAARTAAAAAAAAAAAPPSAASSRLLHGSFLKQLPVPKSKKTKRINTSSASPPYMARPVQAANAMRPGLQQTGSVHPMKPRRRIGAGSRTTPGEQPHPRRQRWMDQRHHHHHQQSQQQQSLRSQRPPEDLPRPHSTSLIQDNEVP</sequence>
<gene>
    <name evidence="2" type="ORF">Vafri_11839</name>
</gene>
<dbReference type="EMBL" id="BNCO01000024">
    <property type="protein sequence ID" value="GIL56482.1"/>
    <property type="molecule type" value="Genomic_DNA"/>
</dbReference>